<name>A0A4S3IY96_9EURO</name>
<comment type="caution">
    <text evidence="1">The sequence shown here is derived from an EMBL/GenBank/DDBJ whole genome shotgun (WGS) entry which is preliminary data.</text>
</comment>
<reference evidence="1 2" key="1">
    <citation type="submission" date="2019-03" db="EMBL/GenBank/DDBJ databases">
        <title>The genome sequence of a newly discovered highly antifungal drug resistant Aspergillus species, Aspergillus tanneri NIH 1004.</title>
        <authorList>
            <person name="Mounaud S."/>
            <person name="Singh I."/>
            <person name="Joardar V."/>
            <person name="Pakala S."/>
            <person name="Pakala S."/>
            <person name="Venepally P."/>
            <person name="Hoover J."/>
            <person name="Nierman W."/>
            <person name="Chung J."/>
            <person name="Losada L."/>
        </authorList>
    </citation>
    <scope>NUCLEOTIDE SEQUENCE [LARGE SCALE GENOMIC DNA]</scope>
    <source>
        <strain evidence="1 2">NIH1004</strain>
    </source>
</reference>
<dbReference type="EMBL" id="SOSA01001287">
    <property type="protein sequence ID" value="THC87323.1"/>
    <property type="molecule type" value="Genomic_DNA"/>
</dbReference>
<accession>A0A4S3IY96</accession>
<proteinExistence type="predicted"/>
<organism evidence="1 2">
    <name type="scientific">Aspergillus tanneri</name>
    <dbReference type="NCBI Taxonomy" id="1220188"/>
    <lineage>
        <taxon>Eukaryota</taxon>
        <taxon>Fungi</taxon>
        <taxon>Dikarya</taxon>
        <taxon>Ascomycota</taxon>
        <taxon>Pezizomycotina</taxon>
        <taxon>Eurotiomycetes</taxon>
        <taxon>Eurotiomycetidae</taxon>
        <taxon>Eurotiales</taxon>
        <taxon>Aspergillaceae</taxon>
        <taxon>Aspergillus</taxon>
        <taxon>Aspergillus subgen. Circumdati</taxon>
    </lineage>
</organism>
<gene>
    <name evidence="1" type="ORF">EYZ11_013233</name>
</gene>
<protein>
    <submittedName>
        <fullName evidence="1">Uncharacterized protein</fullName>
    </submittedName>
</protein>
<evidence type="ECO:0000313" key="1">
    <source>
        <dbReference type="EMBL" id="THC87323.1"/>
    </source>
</evidence>
<evidence type="ECO:0000313" key="2">
    <source>
        <dbReference type="Proteomes" id="UP000308092"/>
    </source>
</evidence>
<dbReference type="Proteomes" id="UP000308092">
    <property type="component" value="Unassembled WGS sequence"/>
</dbReference>
<sequence>MYSALEILKNI</sequence>
<dbReference type="VEuPathDB" id="FungiDB:EYZ11_013233"/>
<keyword evidence="2" id="KW-1185">Reference proteome</keyword>